<keyword evidence="4" id="KW-1185">Reference proteome</keyword>
<feature type="compositionally biased region" description="Polar residues" evidence="1">
    <location>
        <begin position="433"/>
        <end position="451"/>
    </location>
</feature>
<evidence type="ECO:0000256" key="1">
    <source>
        <dbReference type="SAM" id="MobiDB-lite"/>
    </source>
</evidence>
<proteinExistence type="predicted"/>
<feature type="region of interest" description="Disordered" evidence="1">
    <location>
        <begin position="433"/>
        <end position="452"/>
    </location>
</feature>
<gene>
    <name evidence="3" type="ORF">Tco_1017757</name>
</gene>
<dbReference type="Pfam" id="PF07727">
    <property type="entry name" value="RVT_2"/>
    <property type="match status" value="2"/>
</dbReference>
<feature type="region of interest" description="Disordered" evidence="1">
    <location>
        <begin position="245"/>
        <end position="264"/>
    </location>
</feature>
<dbReference type="InterPro" id="IPR013103">
    <property type="entry name" value="RVT_2"/>
</dbReference>
<evidence type="ECO:0000259" key="2">
    <source>
        <dbReference type="PROSITE" id="PS50994"/>
    </source>
</evidence>
<dbReference type="SUPFAM" id="SSF53098">
    <property type="entry name" value="Ribonuclease H-like"/>
    <property type="match status" value="1"/>
</dbReference>
<comment type="caution">
    <text evidence="3">The sequence shown here is derived from an EMBL/GenBank/DDBJ whole genome shotgun (WGS) entry which is preliminary data.</text>
</comment>
<feature type="domain" description="Integrase catalytic" evidence="2">
    <location>
        <begin position="50"/>
        <end position="151"/>
    </location>
</feature>
<feature type="compositionally biased region" description="Polar residues" evidence="1">
    <location>
        <begin position="345"/>
        <end position="355"/>
    </location>
</feature>
<reference evidence="3" key="2">
    <citation type="submission" date="2022-01" db="EMBL/GenBank/DDBJ databases">
        <authorList>
            <person name="Yamashiro T."/>
            <person name="Shiraishi A."/>
            <person name="Satake H."/>
            <person name="Nakayama K."/>
        </authorList>
    </citation>
    <scope>NUCLEOTIDE SEQUENCE</scope>
</reference>
<dbReference type="CDD" id="cd09272">
    <property type="entry name" value="RNase_HI_RT_Ty1"/>
    <property type="match status" value="1"/>
</dbReference>
<dbReference type="InterPro" id="IPR012337">
    <property type="entry name" value="RNaseH-like_sf"/>
</dbReference>
<reference evidence="3" key="1">
    <citation type="journal article" date="2022" name="Int. J. Mol. Sci.">
        <title>Draft Genome of Tanacetum Coccineum: Genomic Comparison of Closely Related Tanacetum-Family Plants.</title>
        <authorList>
            <person name="Yamashiro T."/>
            <person name="Shiraishi A."/>
            <person name="Nakayama K."/>
            <person name="Satake H."/>
        </authorList>
    </citation>
    <scope>NUCLEOTIDE SEQUENCE</scope>
</reference>
<protein>
    <submittedName>
        <fullName evidence="3">Ribonuclease H-like domain-containing protein</fullName>
    </submittedName>
</protein>
<dbReference type="SUPFAM" id="SSF56672">
    <property type="entry name" value="DNA/RNA polymerases"/>
    <property type="match status" value="1"/>
</dbReference>
<evidence type="ECO:0000313" key="4">
    <source>
        <dbReference type="Proteomes" id="UP001151760"/>
    </source>
</evidence>
<dbReference type="InterPro" id="IPR036397">
    <property type="entry name" value="RNaseH_sf"/>
</dbReference>
<sequence length="1005" mass="113159">MNKLVKGNLVRGLPSKTFENDHTCVACQKGKQHKASCKTKHVSSISQPLQMLHMDLFGPTSVRSINHKTYCLVVTDDFSREYSVARTPQQNGVAERNNRTLIEEARTMLADSLLPTVFWAEAVNTTCYVLNRVLVTKPHNKTPYELIIGREPSISFMRPFGCPVTILNTLEPLGKFDGKAEEGFLVGYSVNSKAFRVFNTETKKVEENLHVNFLENKPNVAGQGPNWLFDIDSLTNSMIYQPVTAGNHTNKNAGPQETNGNTGLKKNIDAKQTEEENVSTQQYIVFPLWSFISSSYKSSDDKAEDDTVNDDACKKTIQEPASEYDQALKNVLDKMMDQEKEATDTPVNTTSASKTFSPVGPSSGPSFVPFGGSFPIDVSNLPHDPLMPELEDTTEIQSTSIFGNAYDDYDLETLNTPSDDQCVGAEADFNSMEPSTIVSPIPTTRVQSTHPKAQIIGDPKSAVQTRGMTKKNSGEHAMISYIQKQRRTNHKDFQNYLFACFLSQHEPIKISQAFDDEKLEEGIDYDEVFALVARVEAIRLFLAFASFMNFPVYQMDVKSAFFYDTIEEEDNGFHRDKLTRTIVHERGLKGDILLVQVYVDDIIFGSTKKSLCIDFEQIMQKRFQMSSMGELTFFLGLQVKQKEDRIFISQDKYVDEILKKFGFSSVRTASSPMETSKALTKDEDSEDADVHLYRSMIGSLMYLTSSRPDIMFSVCACSRFQVQPKVSHLNAVKRIFRYLKGRPNLGLWYPKDSPFILEAFSDSDYAGASLDRKSTTGGCQFLGSRLISWQCKKQTVVANSTTEAKYIDASDCCGQVLWIQNQMLDYRYNFMQTKIHVDNESAICVVKNPVYHSKTKHIEIRHHFIRDSYEKRLIEMVKIHTDNNVADLLTKAFDHVYLRTMSSPNHLTSGIEDAFSSNFPDFILASPDYVPASPGKTYSSSSNSFGVVPIASPTLSLFHDDPYIKVMQAFYAEKSPIPPPTIIPQSSMLNPQEFFLPEGLLPPKK</sequence>
<dbReference type="InterPro" id="IPR043502">
    <property type="entry name" value="DNA/RNA_pol_sf"/>
</dbReference>
<dbReference type="PANTHER" id="PTHR11439:SF495">
    <property type="entry name" value="REVERSE TRANSCRIPTASE, RNA-DEPENDENT DNA POLYMERASE-RELATED"/>
    <property type="match status" value="1"/>
</dbReference>
<dbReference type="EMBL" id="BQNB010017700">
    <property type="protein sequence ID" value="GJT66277.1"/>
    <property type="molecule type" value="Genomic_DNA"/>
</dbReference>
<accession>A0ABQ5FUY9</accession>
<dbReference type="Proteomes" id="UP001151760">
    <property type="component" value="Unassembled WGS sequence"/>
</dbReference>
<dbReference type="Gene3D" id="3.30.420.10">
    <property type="entry name" value="Ribonuclease H-like superfamily/Ribonuclease H"/>
    <property type="match status" value="1"/>
</dbReference>
<name>A0ABQ5FUY9_9ASTR</name>
<dbReference type="Pfam" id="PF25597">
    <property type="entry name" value="SH3_retrovirus"/>
    <property type="match status" value="1"/>
</dbReference>
<dbReference type="InterPro" id="IPR057670">
    <property type="entry name" value="SH3_retrovirus"/>
</dbReference>
<dbReference type="PANTHER" id="PTHR11439">
    <property type="entry name" value="GAG-POL-RELATED RETROTRANSPOSON"/>
    <property type="match status" value="1"/>
</dbReference>
<dbReference type="PROSITE" id="PS50994">
    <property type="entry name" value="INTEGRASE"/>
    <property type="match status" value="1"/>
</dbReference>
<dbReference type="InterPro" id="IPR001584">
    <property type="entry name" value="Integrase_cat-core"/>
</dbReference>
<organism evidence="3 4">
    <name type="scientific">Tanacetum coccineum</name>
    <dbReference type="NCBI Taxonomy" id="301880"/>
    <lineage>
        <taxon>Eukaryota</taxon>
        <taxon>Viridiplantae</taxon>
        <taxon>Streptophyta</taxon>
        <taxon>Embryophyta</taxon>
        <taxon>Tracheophyta</taxon>
        <taxon>Spermatophyta</taxon>
        <taxon>Magnoliopsida</taxon>
        <taxon>eudicotyledons</taxon>
        <taxon>Gunneridae</taxon>
        <taxon>Pentapetalae</taxon>
        <taxon>asterids</taxon>
        <taxon>campanulids</taxon>
        <taxon>Asterales</taxon>
        <taxon>Asteraceae</taxon>
        <taxon>Asteroideae</taxon>
        <taxon>Anthemideae</taxon>
        <taxon>Anthemidinae</taxon>
        <taxon>Tanacetum</taxon>
    </lineage>
</organism>
<feature type="region of interest" description="Disordered" evidence="1">
    <location>
        <begin position="339"/>
        <end position="361"/>
    </location>
</feature>
<evidence type="ECO:0000313" key="3">
    <source>
        <dbReference type="EMBL" id="GJT66277.1"/>
    </source>
</evidence>